<protein>
    <submittedName>
        <fullName evidence="1">Uncharacterized protein</fullName>
    </submittedName>
</protein>
<keyword evidence="2" id="KW-1185">Reference proteome</keyword>
<sequence length="168" mass="18875">MAEELRAFHVHPAFTGPLEIGSEVGAGLVVRDLPESWASFTETHQLARLSEMWFSLCEWGEDRGVDEVLIDSFSCSGNDILTQRGFTIPHRTVIQKFLSPALCGPASLSAEPKRVKERLLPLIDIPVVQLRAFVRRQLVFEVYDASWDSMIAYANERSDLQSLSFAHV</sequence>
<reference evidence="1 2" key="1">
    <citation type="submission" date="2018-12" db="EMBL/GenBank/DDBJ databases">
        <authorList>
            <person name="Li F."/>
        </authorList>
    </citation>
    <scope>NUCLEOTIDE SEQUENCE [LARGE SCALE GENOMIC DNA]</scope>
    <source>
        <strain evidence="1 2">11W25H-1</strain>
    </source>
</reference>
<dbReference type="EMBL" id="RZNB01000011">
    <property type="protein sequence ID" value="RWZ45979.1"/>
    <property type="molecule type" value="Genomic_DNA"/>
</dbReference>
<name>A0A444PNL3_9MICO</name>
<evidence type="ECO:0000313" key="1">
    <source>
        <dbReference type="EMBL" id="RWZ45979.1"/>
    </source>
</evidence>
<accession>A0A444PNL3</accession>
<dbReference type="RefSeq" id="WP_128496389.1">
    <property type="nucleotide sequence ID" value="NZ_RZNB01000011.1"/>
</dbReference>
<gene>
    <name evidence="1" type="ORF">ELQ90_16435</name>
</gene>
<dbReference type="Proteomes" id="UP000288547">
    <property type="component" value="Unassembled WGS sequence"/>
</dbReference>
<comment type="caution">
    <text evidence="1">The sequence shown here is derived from an EMBL/GenBank/DDBJ whole genome shotgun (WGS) entry which is preliminary data.</text>
</comment>
<dbReference type="AlphaFoldDB" id="A0A444PNL3"/>
<evidence type="ECO:0000313" key="2">
    <source>
        <dbReference type="Proteomes" id="UP000288547"/>
    </source>
</evidence>
<organism evidence="1 2">
    <name type="scientific">Labedella phragmitis</name>
    <dbReference type="NCBI Taxonomy" id="2498849"/>
    <lineage>
        <taxon>Bacteria</taxon>
        <taxon>Bacillati</taxon>
        <taxon>Actinomycetota</taxon>
        <taxon>Actinomycetes</taxon>
        <taxon>Micrococcales</taxon>
        <taxon>Microbacteriaceae</taxon>
        <taxon>Labedella</taxon>
    </lineage>
</organism>
<proteinExistence type="predicted"/>